<feature type="compositionally biased region" description="Basic and acidic residues" evidence="3">
    <location>
        <begin position="174"/>
        <end position="185"/>
    </location>
</feature>
<evidence type="ECO:0000313" key="5">
    <source>
        <dbReference type="EMBL" id="KAK7872493.1"/>
    </source>
</evidence>
<feature type="compositionally biased region" description="Basic residues" evidence="3">
    <location>
        <begin position="25"/>
        <end position="36"/>
    </location>
</feature>
<feature type="compositionally biased region" description="Basic and acidic residues" evidence="3">
    <location>
        <begin position="320"/>
        <end position="354"/>
    </location>
</feature>
<dbReference type="CDD" id="cd12432">
    <property type="entry name" value="RRM_ACINU"/>
    <property type="match status" value="1"/>
</dbReference>
<feature type="region of interest" description="Disordered" evidence="3">
    <location>
        <begin position="1013"/>
        <end position="1059"/>
    </location>
</feature>
<dbReference type="PANTHER" id="PTHR46589:SF1">
    <property type="entry name" value="APOPTOTIC CHROMATIN CONDENSATION INDUCER IN THE NUCLEUS"/>
    <property type="match status" value="1"/>
</dbReference>
<evidence type="ECO:0000313" key="6">
    <source>
        <dbReference type="Proteomes" id="UP001378592"/>
    </source>
</evidence>
<dbReference type="EMBL" id="JAZDUA010000024">
    <property type="protein sequence ID" value="KAK7872493.1"/>
    <property type="molecule type" value="Genomic_DNA"/>
</dbReference>
<feature type="compositionally biased region" description="Basic and acidic residues" evidence="3">
    <location>
        <begin position="577"/>
        <end position="596"/>
    </location>
</feature>
<dbReference type="InterPro" id="IPR035979">
    <property type="entry name" value="RBD_domain_sf"/>
</dbReference>
<evidence type="ECO:0000256" key="2">
    <source>
        <dbReference type="PROSITE-ProRule" id="PRU00176"/>
    </source>
</evidence>
<feature type="compositionally biased region" description="Basic and acidic residues" evidence="3">
    <location>
        <begin position="487"/>
        <end position="545"/>
    </location>
</feature>
<feature type="region of interest" description="Disordered" evidence="3">
    <location>
        <begin position="866"/>
        <end position="971"/>
    </location>
</feature>
<dbReference type="Proteomes" id="UP001378592">
    <property type="component" value="Unassembled WGS sequence"/>
</dbReference>
<evidence type="ECO:0000256" key="1">
    <source>
        <dbReference type="ARBA" id="ARBA00022884"/>
    </source>
</evidence>
<feature type="compositionally biased region" description="Basic and acidic residues" evidence="3">
    <location>
        <begin position="379"/>
        <end position="399"/>
    </location>
</feature>
<dbReference type="PROSITE" id="PS50102">
    <property type="entry name" value="RRM"/>
    <property type="match status" value="1"/>
</dbReference>
<dbReference type="InterPro" id="IPR034257">
    <property type="entry name" value="Acinus_RRM"/>
</dbReference>
<feature type="compositionally biased region" description="Basic residues" evidence="3">
    <location>
        <begin position="548"/>
        <end position="560"/>
    </location>
</feature>
<proteinExistence type="predicted"/>
<accession>A0AAN9WMI1</accession>
<feature type="compositionally biased region" description="Basic and acidic residues" evidence="3">
    <location>
        <begin position="298"/>
        <end position="312"/>
    </location>
</feature>
<feature type="compositionally biased region" description="Basic residues" evidence="3">
    <location>
        <begin position="1047"/>
        <end position="1059"/>
    </location>
</feature>
<feature type="compositionally biased region" description="Polar residues" evidence="3">
    <location>
        <begin position="111"/>
        <end position="126"/>
    </location>
</feature>
<gene>
    <name evidence="5" type="ORF">R5R35_014284</name>
</gene>
<reference evidence="5 6" key="1">
    <citation type="submission" date="2024-03" db="EMBL/GenBank/DDBJ databases">
        <title>The genome assembly and annotation of the cricket Gryllus longicercus Weissman &amp; Gray.</title>
        <authorList>
            <person name="Szrajer S."/>
            <person name="Gray D."/>
            <person name="Ylla G."/>
        </authorList>
    </citation>
    <scope>NUCLEOTIDE SEQUENCE [LARGE SCALE GENOMIC DNA]</scope>
    <source>
        <strain evidence="5">DAG 2021-001</strain>
        <tissue evidence="5">Whole body minus gut</tissue>
    </source>
</reference>
<dbReference type="InterPro" id="IPR032552">
    <property type="entry name" value="RSB_motif"/>
</dbReference>
<dbReference type="GO" id="GO:0061574">
    <property type="term" value="C:ASAP complex"/>
    <property type="evidence" value="ECO:0007669"/>
    <property type="project" value="TreeGrafter"/>
</dbReference>
<feature type="region of interest" description="Disordered" evidence="3">
    <location>
        <begin position="1"/>
        <end position="642"/>
    </location>
</feature>
<organism evidence="5 6">
    <name type="scientific">Gryllus longicercus</name>
    <dbReference type="NCBI Taxonomy" id="2509291"/>
    <lineage>
        <taxon>Eukaryota</taxon>
        <taxon>Metazoa</taxon>
        <taxon>Ecdysozoa</taxon>
        <taxon>Arthropoda</taxon>
        <taxon>Hexapoda</taxon>
        <taxon>Insecta</taxon>
        <taxon>Pterygota</taxon>
        <taxon>Neoptera</taxon>
        <taxon>Polyneoptera</taxon>
        <taxon>Orthoptera</taxon>
        <taxon>Ensifera</taxon>
        <taxon>Gryllidea</taxon>
        <taxon>Grylloidea</taxon>
        <taxon>Gryllidae</taxon>
        <taxon>Gryllinae</taxon>
        <taxon>Gryllus</taxon>
    </lineage>
</organism>
<feature type="compositionally biased region" description="Basic and acidic residues" evidence="3">
    <location>
        <begin position="866"/>
        <end position="919"/>
    </location>
</feature>
<evidence type="ECO:0000259" key="4">
    <source>
        <dbReference type="PROSITE" id="PS50102"/>
    </source>
</evidence>
<feature type="compositionally biased region" description="Basic and acidic residues" evidence="3">
    <location>
        <begin position="1013"/>
        <end position="1033"/>
    </location>
</feature>
<dbReference type="InterPro" id="IPR000504">
    <property type="entry name" value="RRM_dom"/>
</dbReference>
<dbReference type="PANTHER" id="PTHR46589">
    <property type="entry name" value="APOPTOTIC CHROMATIN CONDENSATION INDUCER IN THE NUCLEUS"/>
    <property type="match status" value="1"/>
</dbReference>
<sequence length="1059" mass="122503">MRRKSERTKEKEKPSPEKKVEKTPRRSRRQSRRRKGSVSSPDRDESGTEDNETSMKSSQEDTEEEQVASLEETSQVGAVITADLANSSEVEEVSQTASTRTRRSAKKHGVEQTTPVEPDVEQQTTPPVAAKADSSHDGEWKEDNTFWEEGDSKPKSPDPKTKEKEVSSSVWKVKCSDTKGGEIQKLKLCIVRPPDPPEPAGRKKKRLRRSSSSQQKEKSDVEDYDSSKGSQGEEEKLSSDEKVSSKNEADVQEEEQQIETVKEHQDDSPEDGVVQINISEAEVITEECEKEEDNTVEVVKDKEEEDNEKQCQENEEEDGEKTQKCDDRHSEEEETNENKEEDNNSETIKEKIKESPPVLEGESETGCQSDSSPEPDDPNSTKEVPKTEEHEPEQEKSDCTELSGQCTDEVQITPSDEPELKFPVNDDSNENEVKSTSEIVAENSRDCSMEKESEKETGNSCLIEEKIKSPKERLENDEVKTSCASNDVKEERRSDSSEDEKESPRNDDSKDSSPRFRQRHVERARSKEQEEISHERLEPKKEELSSIKSRRHLERKSRSPQRREKVSLRRSFSGKSCELEQLKGSDYSQHKEKEEFNENVNQENKENDSQKMETGNVNSLSGIPRKRRWGQSNSSRPSKRPVLSISTDSLKTLIPGAKPVPIGEVQLIQDEDIKRESDIWENEKPVEREKIKNEIKEDTVREKPPLHLPDASRISVAVTDDHQSKIVTRKISIVSDDARKLQRSPSPPRHKATNVLFITNLVRPFTVNQLKELLARTGKIIEGGFWIDKIKSKCYVEYENESEAKETRHALHGVRWPVSNPKTLCVDFGKKEDMEMAQAVAESDQIPRKTEPLKVERSVDWVVEQQMREKEREREVRDREKEKERERERERTRVKERPHHVPAEPVEHNKKMIVREWDLGKIGQSSPPERDNRYDEKNREKERKIRKDKPHRSRSASPHDVSVRKVKKKEEDAPAKLLDDLFRKTKTTPCIYWLPLTAEQIVVKEEMRRKHMAEHERRMAEMRKAERERERVRAQQRQQRRVSEREKRRRRSGSGSLKK</sequence>
<feature type="compositionally biased region" description="Polar residues" evidence="3">
    <location>
        <begin position="84"/>
        <end position="99"/>
    </location>
</feature>
<feature type="compositionally biased region" description="Polar residues" evidence="3">
    <location>
        <begin position="400"/>
        <end position="414"/>
    </location>
</feature>
<dbReference type="GO" id="GO:0003723">
    <property type="term" value="F:RNA binding"/>
    <property type="evidence" value="ECO:0007669"/>
    <property type="project" value="UniProtKB-UniRule"/>
</dbReference>
<feature type="compositionally biased region" description="Basic and acidic residues" evidence="3">
    <location>
        <begin position="928"/>
        <end position="945"/>
    </location>
</feature>
<protein>
    <recommendedName>
        <fullName evidence="4">RRM domain-containing protein</fullName>
    </recommendedName>
</protein>
<dbReference type="InterPro" id="IPR052793">
    <property type="entry name" value="EJC-associated_protein"/>
</dbReference>
<feature type="compositionally biased region" description="Basic and acidic residues" evidence="3">
    <location>
        <begin position="231"/>
        <end position="249"/>
    </location>
</feature>
<feature type="compositionally biased region" description="Basic and acidic residues" evidence="3">
    <location>
        <begin position="133"/>
        <end position="166"/>
    </location>
</feature>
<dbReference type="GO" id="GO:0071011">
    <property type="term" value="C:precatalytic spliceosome"/>
    <property type="evidence" value="ECO:0007669"/>
    <property type="project" value="TreeGrafter"/>
</dbReference>
<name>A0AAN9WMI1_9ORTH</name>
<feature type="compositionally biased region" description="Basic and acidic residues" evidence="3">
    <location>
        <begin position="443"/>
        <end position="480"/>
    </location>
</feature>
<dbReference type="Pfam" id="PF16294">
    <property type="entry name" value="RSB_motif"/>
    <property type="match status" value="1"/>
</dbReference>
<keyword evidence="1 2" id="KW-0694">RNA-binding</keyword>
<feature type="compositionally biased region" description="Polar residues" evidence="3">
    <location>
        <begin position="612"/>
        <end position="621"/>
    </location>
</feature>
<dbReference type="InterPro" id="IPR012677">
    <property type="entry name" value="Nucleotide-bd_a/b_plait_sf"/>
</dbReference>
<dbReference type="Gene3D" id="3.30.70.330">
    <property type="match status" value="1"/>
</dbReference>
<keyword evidence="6" id="KW-1185">Reference proteome</keyword>
<feature type="compositionally biased region" description="Basic and acidic residues" evidence="3">
    <location>
        <begin position="7"/>
        <end position="24"/>
    </location>
</feature>
<feature type="compositionally biased region" description="Acidic residues" evidence="3">
    <location>
        <begin position="283"/>
        <end position="295"/>
    </location>
</feature>
<dbReference type="GO" id="GO:0008380">
    <property type="term" value="P:RNA splicing"/>
    <property type="evidence" value="ECO:0007669"/>
    <property type="project" value="TreeGrafter"/>
</dbReference>
<comment type="caution">
    <text evidence="5">The sequence shown here is derived from an EMBL/GenBank/DDBJ whole genome shotgun (WGS) entry which is preliminary data.</text>
</comment>
<evidence type="ECO:0000256" key="3">
    <source>
        <dbReference type="SAM" id="MobiDB-lite"/>
    </source>
</evidence>
<dbReference type="AlphaFoldDB" id="A0AAN9WMI1"/>
<dbReference type="SUPFAM" id="SSF54928">
    <property type="entry name" value="RNA-binding domain, RBD"/>
    <property type="match status" value="1"/>
</dbReference>
<feature type="domain" description="RRM" evidence="4">
    <location>
        <begin position="754"/>
        <end position="831"/>
    </location>
</feature>